<sequence>MNDEKLIFDITLDEVKQYLKILNDDENEVIKICFFGAVGYFETYTQRKLSEFSELPREVRLWLLYKCAGFYEIRASASDARANLVDSSHIDIMIDFYRKSPIRLGLNELDRIQAQLSAQTKLLKQAYAQILEIKNQKSKE</sequence>
<proteinExistence type="predicted"/>
<protein>
    <submittedName>
        <fullName evidence="1">Bacteriophage head to tail connecting protein</fullName>
    </submittedName>
</protein>
<organism evidence="1 2">
    <name type="scientific">Candidatus Campylobacter infans</name>
    <dbReference type="NCBI Taxonomy" id="2561898"/>
    <lineage>
        <taxon>Bacteria</taxon>
        <taxon>Pseudomonadati</taxon>
        <taxon>Campylobacterota</taxon>
        <taxon>Epsilonproteobacteria</taxon>
        <taxon>Campylobacterales</taxon>
        <taxon>Campylobacteraceae</taxon>
        <taxon>Campylobacter</taxon>
    </lineage>
</organism>
<name>A0A7H9CKL8_9BACT</name>
<evidence type="ECO:0000313" key="1">
    <source>
        <dbReference type="EMBL" id="QLI05738.1"/>
    </source>
</evidence>
<dbReference type="EMBL" id="CP049075">
    <property type="protein sequence ID" value="QLI05738.1"/>
    <property type="molecule type" value="Genomic_DNA"/>
</dbReference>
<dbReference type="KEGG" id="cinf:CINF_1252"/>
<accession>A0A7H9CKL8</accession>
<dbReference type="Proteomes" id="UP000509414">
    <property type="component" value="Chromosome"/>
</dbReference>
<dbReference type="InterPro" id="IPR021146">
    <property type="entry name" value="Phage_gp6-like_head-tail"/>
</dbReference>
<keyword evidence="2" id="KW-1185">Reference proteome</keyword>
<evidence type="ECO:0000313" key="2">
    <source>
        <dbReference type="Proteomes" id="UP000509414"/>
    </source>
</evidence>
<dbReference type="NCBIfam" id="TIGR01560">
    <property type="entry name" value="put_DNA_pack"/>
    <property type="match status" value="1"/>
</dbReference>
<dbReference type="CDD" id="cd08054">
    <property type="entry name" value="gp6"/>
    <property type="match status" value="1"/>
</dbReference>
<dbReference type="Pfam" id="PF05135">
    <property type="entry name" value="Phage_connect_1"/>
    <property type="match status" value="1"/>
</dbReference>
<dbReference type="AlphaFoldDB" id="A0A7H9CKL8"/>
<reference evidence="1 2" key="1">
    <citation type="submission" date="2020-02" db="EMBL/GenBank/DDBJ databases">
        <title>Complete genome sequence of the novel Campylobacter species Candidatus Campylobacter infans.</title>
        <authorList>
            <person name="Duim B."/>
            <person name="Zomer A."/>
            <person name="van der Graaf L."/>
            <person name="Wagenaar J."/>
        </authorList>
    </citation>
    <scope>NUCLEOTIDE SEQUENCE [LARGE SCALE GENOMIC DNA]</scope>
    <source>
        <strain evidence="1 2">19S00001</strain>
    </source>
</reference>
<dbReference type="InterPro" id="IPR006450">
    <property type="entry name" value="Phage_HK97_gp6-like"/>
</dbReference>
<dbReference type="RefSeq" id="WP_179974915.1">
    <property type="nucleotide sequence ID" value="NZ_CP049075.1"/>
</dbReference>
<dbReference type="Gene3D" id="1.10.3230.30">
    <property type="entry name" value="Phage gp6-like head-tail connector protein"/>
    <property type="match status" value="1"/>
</dbReference>
<gene>
    <name evidence="1" type="ORF">CINF_1252</name>
</gene>